<organism evidence="1 2">
    <name type="scientific">Cupriavidus taiwanensis</name>
    <dbReference type="NCBI Taxonomy" id="164546"/>
    <lineage>
        <taxon>Bacteria</taxon>
        <taxon>Pseudomonadati</taxon>
        <taxon>Pseudomonadota</taxon>
        <taxon>Betaproteobacteria</taxon>
        <taxon>Burkholderiales</taxon>
        <taxon>Burkholderiaceae</taxon>
        <taxon>Cupriavidus</taxon>
    </lineage>
</organism>
<dbReference type="AlphaFoldDB" id="A0A976B2M6"/>
<sequence length="67" mass="7904">MRVVLINEIPLHSTRPKVIDVCLYAFLSKKYFLICRLKLSFQFEFDGLDRIDAKFLDIWLEGNVIKA</sequence>
<reference evidence="1 2" key="1">
    <citation type="submission" date="2018-01" db="EMBL/GenBank/DDBJ databases">
        <authorList>
            <person name="Clerissi C."/>
        </authorList>
    </citation>
    <scope>NUCLEOTIDE SEQUENCE [LARGE SCALE GENOMIC DNA]</scope>
    <source>
        <strain evidence="1">Cupriavidus taiwanensis STM 8556</strain>
    </source>
</reference>
<evidence type="ECO:0000313" key="2">
    <source>
        <dbReference type="Proteomes" id="UP000256952"/>
    </source>
</evidence>
<comment type="caution">
    <text evidence="1">The sequence shown here is derived from an EMBL/GenBank/DDBJ whole genome shotgun (WGS) entry which is preliminary data.</text>
</comment>
<evidence type="ECO:0000313" key="1">
    <source>
        <dbReference type="EMBL" id="SOZ72948.1"/>
    </source>
</evidence>
<accession>A0A976B2M6</accession>
<dbReference type="Proteomes" id="UP000256952">
    <property type="component" value="Chromosome CBM2613_b"/>
</dbReference>
<dbReference type="EMBL" id="OFTH01000047">
    <property type="protein sequence ID" value="SOZ72948.1"/>
    <property type="molecule type" value="Genomic_DNA"/>
</dbReference>
<proteinExistence type="predicted"/>
<name>A0A976B2M6_9BURK</name>
<gene>
    <name evidence="1" type="ORF">CBM2613_B50096</name>
</gene>
<protein>
    <submittedName>
        <fullName evidence="1">Uncharacterized protein</fullName>
    </submittedName>
</protein>